<evidence type="ECO:0000313" key="2">
    <source>
        <dbReference type="EMBL" id="QJA78859.1"/>
    </source>
</evidence>
<dbReference type="Gene3D" id="3.30.1380.10">
    <property type="match status" value="1"/>
</dbReference>
<sequence>MSLTREEFACKHCGALVLDSIFFMMITKARVIADTPFIINSGYRCPEHNRRVGSVSQNHVNGKAADIKAVDGPSRGKILKGLYQAGFTRIGIREDFIHCDTMDEVESCWLY</sequence>
<feature type="domain" description="Peptidase M15A C-terminal" evidence="1">
    <location>
        <begin position="25"/>
        <end position="100"/>
    </location>
</feature>
<evidence type="ECO:0000259" key="1">
    <source>
        <dbReference type="Pfam" id="PF08291"/>
    </source>
</evidence>
<protein>
    <submittedName>
        <fullName evidence="2">Putative peptidase</fullName>
    </submittedName>
</protein>
<dbReference type="InterPro" id="IPR013230">
    <property type="entry name" value="Peptidase_M15A_C"/>
</dbReference>
<gene>
    <name evidence="2" type="ORF">MM415A00976_0003</name>
</gene>
<dbReference type="EMBL" id="MT142357">
    <property type="protein sequence ID" value="QJA78859.1"/>
    <property type="molecule type" value="Genomic_DNA"/>
</dbReference>
<accession>A0A6M3KAI3</accession>
<dbReference type="SUPFAM" id="SSF55166">
    <property type="entry name" value="Hedgehog/DD-peptidase"/>
    <property type="match status" value="1"/>
</dbReference>
<name>A0A6M3KAI3_9ZZZZ</name>
<dbReference type="Pfam" id="PF08291">
    <property type="entry name" value="Peptidase_M15_3"/>
    <property type="match status" value="1"/>
</dbReference>
<proteinExistence type="predicted"/>
<organism evidence="2">
    <name type="scientific">viral metagenome</name>
    <dbReference type="NCBI Taxonomy" id="1070528"/>
    <lineage>
        <taxon>unclassified sequences</taxon>
        <taxon>metagenomes</taxon>
        <taxon>organismal metagenomes</taxon>
    </lineage>
</organism>
<reference evidence="2" key="1">
    <citation type="submission" date="2020-03" db="EMBL/GenBank/DDBJ databases">
        <title>The deep terrestrial virosphere.</title>
        <authorList>
            <person name="Holmfeldt K."/>
            <person name="Nilsson E."/>
            <person name="Simone D."/>
            <person name="Lopez-Fernandez M."/>
            <person name="Wu X."/>
            <person name="de Brujin I."/>
            <person name="Lundin D."/>
            <person name="Andersson A."/>
            <person name="Bertilsson S."/>
            <person name="Dopson M."/>
        </authorList>
    </citation>
    <scope>NUCLEOTIDE SEQUENCE</scope>
    <source>
        <strain evidence="2">MM415A00976</strain>
    </source>
</reference>
<dbReference type="InterPro" id="IPR009045">
    <property type="entry name" value="Zn_M74/Hedgehog-like"/>
</dbReference>
<dbReference type="AlphaFoldDB" id="A0A6M3KAI3"/>